<dbReference type="NCBIfam" id="TIGR01980">
    <property type="entry name" value="sufB"/>
    <property type="match status" value="1"/>
</dbReference>
<accession>A0A7W0CRR9</accession>
<dbReference type="InterPro" id="IPR000825">
    <property type="entry name" value="SUF_FeS_clus_asmbl_SufBD_core"/>
</dbReference>
<proteinExistence type="inferred from homology"/>
<evidence type="ECO:0000259" key="3">
    <source>
        <dbReference type="Pfam" id="PF19295"/>
    </source>
</evidence>
<reference evidence="4 5" key="1">
    <citation type="submission" date="2020-07" db="EMBL/GenBank/DDBJ databases">
        <title>Genomic Encyclopedia of Type Strains, Phase IV (KMG-IV): sequencing the most valuable type-strain genomes for metagenomic binning, comparative biology and taxonomic classification.</title>
        <authorList>
            <person name="Goeker M."/>
        </authorList>
    </citation>
    <scope>NUCLEOTIDE SEQUENCE [LARGE SCALE GENOMIC DNA]</scope>
    <source>
        <strain evidence="4 5">DSM 45533</strain>
    </source>
</reference>
<dbReference type="Pfam" id="PF01458">
    <property type="entry name" value="SUFBD_core"/>
    <property type="match status" value="1"/>
</dbReference>
<organism evidence="4 5">
    <name type="scientific">Nonomuraea soli</name>
    <dbReference type="NCBI Taxonomy" id="1032476"/>
    <lineage>
        <taxon>Bacteria</taxon>
        <taxon>Bacillati</taxon>
        <taxon>Actinomycetota</taxon>
        <taxon>Actinomycetes</taxon>
        <taxon>Streptosporangiales</taxon>
        <taxon>Streptosporangiaceae</taxon>
        <taxon>Nonomuraea</taxon>
    </lineage>
</organism>
<name>A0A7W0CRR9_9ACTN</name>
<evidence type="ECO:0000313" key="4">
    <source>
        <dbReference type="EMBL" id="MBA2895998.1"/>
    </source>
</evidence>
<dbReference type="Pfam" id="PF19295">
    <property type="entry name" value="SufBD_N"/>
    <property type="match status" value="1"/>
</dbReference>
<dbReference type="InterPro" id="IPR010231">
    <property type="entry name" value="SUF_FeS_clus_asmbl_SufB"/>
</dbReference>
<dbReference type="GO" id="GO:0016226">
    <property type="term" value="P:iron-sulfur cluster assembly"/>
    <property type="evidence" value="ECO:0007669"/>
    <property type="project" value="InterPro"/>
</dbReference>
<dbReference type="InterPro" id="IPR055346">
    <property type="entry name" value="Fe-S_cluster_assembly_SufBD"/>
</dbReference>
<sequence>MTVTDRPELEGLGNYKFGWADSDEAGAAAKRGLSEEVVRNISALKNEPEWMLDLRLKGLRLFGKKPLPTWGSDLTGIDFDNIKYFVRSTEKQAASWDELPADIKNTYDKLGIPEAEKQRLIAGVAAQYESEVVYHQIREDLEEKGVIFVDTDTGLREHEELFKEYFGSVIPVGDNKFAALNTATWSGGSFIYVPPNTHIDIPLQAYFRINTENMGQFERTLIVVDENSYVHYVEGCTAPIYSSDSLHSAVVEIVVKKGARCRYTTIQNWSNNVYNLVTKRAVAYEGATMEWIDGNIGSKVTMKYPAVYLMGEHAKGETLSVAFAGEGQHQDAGSKMVHLAPNTSSTVISKSVARGGGRTSYRGLVQIEEGAHGSASTVKCDALLVDQISRSDTYPYVDVREDDVSMGHEATVSKVSDDQLFYLMSRGLGEDEAMAMIVRGFVEPIARELPMEYALELNRLIELQMEGAVG</sequence>
<dbReference type="Proteomes" id="UP000530928">
    <property type="component" value="Unassembled WGS sequence"/>
</dbReference>
<evidence type="ECO:0000256" key="1">
    <source>
        <dbReference type="ARBA" id="ARBA00043967"/>
    </source>
</evidence>
<feature type="domain" description="SUF system FeS cluster assembly SufBD core" evidence="2">
    <location>
        <begin position="207"/>
        <end position="441"/>
    </location>
</feature>
<protein>
    <submittedName>
        <fullName evidence="4">Fe-S cluster assembly protein SufB</fullName>
    </submittedName>
</protein>
<dbReference type="PANTHER" id="PTHR30508:SF1">
    <property type="entry name" value="UPF0051 PROTEIN ABCI8, CHLOROPLASTIC-RELATED"/>
    <property type="match status" value="1"/>
</dbReference>
<comment type="caution">
    <text evidence="4">The sequence shown here is derived from an EMBL/GenBank/DDBJ whole genome shotgun (WGS) entry which is preliminary data.</text>
</comment>
<keyword evidence="5" id="KW-1185">Reference proteome</keyword>
<dbReference type="AlphaFoldDB" id="A0A7W0CRR9"/>
<dbReference type="InterPro" id="IPR037284">
    <property type="entry name" value="SUF_FeS_clus_asmbl_SufBD_sf"/>
</dbReference>
<evidence type="ECO:0000259" key="2">
    <source>
        <dbReference type="Pfam" id="PF01458"/>
    </source>
</evidence>
<gene>
    <name evidence="4" type="ORF">HNR30_007389</name>
</gene>
<comment type="similarity">
    <text evidence="1">Belongs to the iron-sulfur cluster assembly SufBD family.</text>
</comment>
<dbReference type="RefSeq" id="WP_181614743.1">
    <property type="nucleotide sequence ID" value="NZ_BAABAM010000007.1"/>
</dbReference>
<dbReference type="SUPFAM" id="SSF101960">
    <property type="entry name" value="Stabilizer of iron transporter SufD"/>
    <property type="match status" value="1"/>
</dbReference>
<dbReference type="EMBL" id="JACDUR010000008">
    <property type="protein sequence ID" value="MBA2895998.1"/>
    <property type="molecule type" value="Genomic_DNA"/>
</dbReference>
<feature type="domain" description="SUF system FeS cluster assembly SufBD N-terminal" evidence="3">
    <location>
        <begin position="142"/>
        <end position="204"/>
    </location>
</feature>
<dbReference type="InterPro" id="IPR045595">
    <property type="entry name" value="SufBD_N"/>
</dbReference>
<evidence type="ECO:0000313" key="5">
    <source>
        <dbReference type="Proteomes" id="UP000530928"/>
    </source>
</evidence>
<dbReference type="PANTHER" id="PTHR30508">
    <property type="entry name" value="FES CLUSTER ASSEMBLY PROTEIN SUF"/>
    <property type="match status" value="1"/>
</dbReference>